<protein>
    <submittedName>
        <fullName evidence="2">Uncharacterized protein</fullName>
    </submittedName>
</protein>
<feature type="compositionally biased region" description="Basic and acidic residues" evidence="1">
    <location>
        <begin position="448"/>
        <end position="460"/>
    </location>
</feature>
<feature type="compositionally biased region" description="Basic residues" evidence="1">
    <location>
        <begin position="431"/>
        <end position="447"/>
    </location>
</feature>
<proteinExistence type="predicted"/>
<evidence type="ECO:0000313" key="2">
    <source>
        <dbReference type="EMBL" id="CAI2378806.1"/>
    </source>
</evidence>
<sequence>MSSHPKSKIQRTINQKVKNLNYDKELRFSNRVRIHQPEMKVQQQVRVFSPNATLRNTYNDVDTQNFEHLTKRPKSKNKGKKVILNTNGSSVSARYRSRRIRAKSVVKEIPNISGNLIKNKIRRFTEYSIKPNLAKTCKRKFSQETTAAVRKETKALRNQKRRMKLINTTLTKRFKTPSNIDRRTPMLKELFQRGGSRMRRKSETRLNTRRKPIPNSTMTINASNLNQKQRNGQGNNMTVVIMALENTQQLLDVLGNITPAMRDMPNSTTSRENQSARIGKKCIKNMKSKVSNNKRDLQDKYHDSQKLAQKVKISNYSLMKNNVIHDLKIQSKCKGGNKTTTTPKRGSCERNQVGSATNKNENLPEKNQANTSLEREDLDPSAIQKKTEESGKRTCSITPNESEDKTKLKPLKIDNHIKLKNSSHQNFGNPRRIKISKISTARKKELKSRKEGSNPSKKECGSNMDVLSPHHTKTKPKKDINMSESIPLSSNKCSYETEQAKLTEKRFYIRPQSSELNQTTIKANSSLNVSFARIKFKKEKTSGRESDKTSKIFQQDLNQSCPGYSSSDRRNKIESKLQKFLIRRKKLDRIGIESDHVQQKNPCTPTQKDSGSALQKRRKLRRLNEDLQDSKLIIEVEESVEKSHDTRDSRQRVLQRGHHKARNNKIVTIEDELKATQDNCTDQEFDLIEKEERKEIASSDALQITENEDTDRLFVTSKVGLSMDKHQKLEKRKEIIFQSINESANSILPILDDQARNAPIEFHCRFTSENPILNNEDGDESKQATRNMQRKYKNSDIKQLIPYQDSVQDLVEIKDYNHDLSESIPNLIYDLSPQTIKEEPDPVISKHLAELETEAIKQRKFFNAKDLGAGF</sequence>
<dbReference type="AlphaFoldDB" id="A0AAD1XTH0"/>
<keyword evidence="3" id="KW-1185">Reference proteome</keyword>
<name>A0AAD1XTH0_EUPCR</name>
<feature type="region of interest" description="Disordered" evidence="1">
    <location>
        <begin position="333"/>
        <end position="485"/>
    </location>
</feature>
<accession>A0AAD1XTH0</accession>
<organism evidence="2 3">
    <name type="scientific">Euplotes crassus</name>
    <dbReference type="NCBI Taxonomy" id="5936"/>
    <lineage>
        <taxon>Eukaryota</taxon>
        <taxon>Sar</taxon>
        <taxon>Alveolata</taxon>
        <taxon>Ciliophora</taxon>
        <taxon>Intramacronucleata</taxon>
        <taxon>Spirotrichea</taxon>
        <taxon>Hypotrichia</taxon>
        <taxon>Euplotida</taxon>
        <taxon>Euplotidae</taxon>
        <taxon>Moneuplotes</taxon>
    </lineage>
</organism>
<evidence type="ECO:0000313" key="3">
    <source>
        <dbReference type="Proteomes" id="UP001295684"/>
    </source>
</evidence>
<feature type="compositionally biased region" description="Basic and acidic residues" evidence="1">
    <location>
        <begin position="402"/>
        <end position="417"/>
    </location>
</feature>
<dbReference type="Proteomes" id="UP001295684">
    <property type="component" value="Unassembled WGS sequence"/>
</dbReference>
<dbReference type="EMBL" id="CAMPGE010020574">
    <property type="protein sequence ID" value="CAI2378806.1"/>
    <property type="molecule type" value="Genomic_DNA"/>
</dbReference>
<feature type="compositionally biased region" description="Polar residues" evidence="1">
    <location>
        <begin position="337"/>
        <end position="372"/>
    </location>
</feature>
<feature type="compositionally biased region" description="Polar residues" evidence="1">
    <location>
        <begin position="599"/>
        <end position="613"/>
    </location>
</feature>
<gene>
    <name evidence="2" type="ORF">ECRASSUSDP1_LOCUS20206</name>
</gene>
<evidence type="ECO:0000256" key="1">
    <source>
        <dbReference type="SAM" id="MobiDB-lite"/>
    </source>
</evidence>
<feature type="region of interest" description="Disordered" evidence="1">
    <location>
        <begin position="592"/>
        <end position="617"/>
    </location>
</feature>
<comment type="caution">
    <text evidence="2">The sequence shown here is derived from an EMBL/GenBank/DDBJ whole genome shotgun (WGS) entry which is preliminary data.</text>
</comment>
<reference evidence="2" key="1">
    <citation type="submission" date="2023-07" db="EMBL/GenBank/DDBJ databases">
        <authorList>
            <consortium name="AG Swart"/>
            <person name="Singh M."/>
            <person name="Singh A."/>
            <person name="Seah K."/>
            <person name="Emmerich C."/>
        </authorList>
    </citation>
    <scope>NUCLEOTIDE SEQUENCE</scope>
    <source>
        <strain evidence="2">DP1</strain>
    </source>
</reference>